<keyword evidence="2" id="KW-0449">Lipoprotein</keyword>
<comment type="caution">
    <text evidence="2">The sequence shown here is derived from an EMBL/GenBank/DDBJ whole genome shotgun (WGS) entry which is preliminary data.</text>
</comment>
<dbReference type="STRING" id="1125725.HMPREF1325_0742"/>
<dbReference type="Proteomes" id="UP000016646">
    <property type="component" value="Unassembled WGS sequence"/>
</dbReference>
<keyword evidence="5" id="KW-1185">Reference proteome</keyword>
<dbReference type="PATRIC" id="fig|1125725.3.peg.2341"/>
<name>U1FJ07_TRESO</name>
<evidence type="ECO:0000313" key="5">
    <source>
        <dbReference type="Proteomes" id="UP000016646"/>
    </source>
</evidence>
<dbReference type="RefSeq" id="WP_021331335.1">
    <property type="nucleotide sequence ID" value="NZ_AUZJ01000061.1"/>
</dbReference>
<dbReference type="EMBL" id="AUZJ01000061">
    <property type="protein sequence ID" value="ERF59728.1"/>
    <property type="molecule type" value="Genomic_DNA"/>
</dbReference>
<dbReference type="Pfam" id="PF13036">
    <property type="entry name" value="LpoB"/>
    <property type="match status" value="1"/>
</dbReference>
<organism evidence="2 4">
    <name type="scientific">Treponema socranskii subsp. socranskii VPI DR56BR1116 = ATCC 35536</name>
    <dbReference type="NCBI Taxonomy" id="1125725"/>
    <lineage>
        <taxon>Bacteria</taxon>
        <taxon>Pseudomonadati</taxon>
        <taxon>Spirochaetota</taxon>
        <taxon>Spirochaetia</taxon>
        <taxon>Spirochaetales</taxon>
        <taxon>Treponemataceae</taxon>
        <taxon>Treponema</taxon>
    </lineage>
</organism>
<feature type="region of interest" description="Disordered" evidence="1">
    <location>
        <begin position="126"/>
        <end position="145"/>
    </location>
</feature>
<accession>U1FJ07</accession>
<dbReference type="Gene3D" id="3.40.50.10610">
    <property type="entry name" value="ABC-type transport auxiliary lipoprotein component"/>
    <property type="match status" value="1"/>
</dbReference>
<dbReference type="AlphaFoldDB" id="U1FJ07"/>
<evidence type="ECO:0000313" key="4">
    <source>
        <dbReference type="Proteomes" id="UP000016412"/>
    </source>
</evidence>
<dbReference type="eggNOG" id="COG3417">
    <property type="taxonomic scope" value="Bacteria"/>
</dbReference>
<dbReference type="Proteomes" id="UP000016412">
    <property type="component" value="Unassembled WGS sequence"/>
</dbReference>
<gene>
    <name evidence="3" type="ORF">HMPREF0860_1439</name>
    <name evidence="2" type="ORF">HMPREF1325_0742</name>
</gene>
<reference evidence="4 5" key="1">
    <citation type="submission" date="2013-08" db="EMBL/GenBank/DDBJ databases">
        <authorList>
            <person name="Durkin A.S."/>
            <person name="Haft D.R."/>
            <person name="McCorrison J."/>
            <person name="Torralba M."/>
            <person name="Gillis M."/>
            <person name="Haft D.H."/>
            <person name="Methe B."/>
            <person name="Sutton G."/>
            <person name="Nelson K.E."/>
        </authorList>
    </citation>
    <scope>NUCLEOTIDE SEQUENCE [LARGE SCALE GENOMIC DNA]</scope>
    <source>
        <strain evidence="3 5">ATCC 35536</strain>
        <strain evidence="2 4">VPI DR56BR1116</strain>
    </source>
</reference>
<evidence type="ECO:0000256" key="1">
    <source>
        <dbReference type="SAM" id="MobiDB-lite"/>
    </source>
</evidence>
<dbReference type="EMBL" id="AVQI01000056">
    <property type="protein sequence ID" value="ERK01499.1"/>
    <property type="molecule type" value="Genomic_DNA"/>
</dbReference>
<evidence type="ECO:0000313" key="3">
    <source>
        <dbReference type="EMBL" id="ERK01499.1"/>
    </source>
</evidence>
<proteinExistence type="predicted"/>
<evidence type="ECO:0000313" key="2">
    <source>
        <dbReference type="EMBL" id="ERF59728.1"/>
    </source>
</evidence>
<protein>
    <submittedName>
        <fullName evidence="2 3">Lipoprotein</fullName>
    </submittedName>
</protein>
<dbReference type="InterPro" id="IPR014094">
    <property type="entry name" value="LpoB"/>
</dbReference>
<sequence length="209" mass="23372">MNTSMGVYMKRNGIFAAVILCALVVSSCGTTKVRRVRADKVIDMDGNWNDNDVRIVCASLIADCASSPAVAQYRRQNGRNPVAIVGKIRNDSDEHIDTSIVEKRFQSAIINSGTLDFVSDKNERTELRDERLDQQSNSSKETMKRLKNETGADVMLLGSIKTMVQKEGRKSVRAYFVYAQLHDIETNKILWSGENSEIKKVITRPAAKL</sequence>